<keyword evidence="2" id="KW-1185">Reference proteome</keyword>
<organism evidence="1 2">
    <name type="scientific">Hyphobacterium vulgare</name>
    <dbReference type="NCBI Taxonomy" id="1736751"/>
    <lineage>
        <taxon>Bacteria</taxon>
        <taxon>Pseudomonadati</taxon>
        <taxon>Pseudomonadota</taxon>
        <taxon>Alphaproteobacteria</taxon>
        <taxon>Maricaulales</taxon>
        <taxon>Maricaulaceae</taxon>
        <taxon>Hyphobacterium</taxon>
    </lineage>
</organism>
<proteinExistence type="predicted"/>
<dbReference type="Gene3D" id="3.90.1010.10">
    <property type="match status" value="1"/>
</dbReference>
<dbReference type="Proteomes" id="UP001595379">
    <property type="component" value="Unassembled WGS sequence"/>
</dbReference>
<dbReference type="CDD" id="cd06664">
    <property type="entry name" value="IscU_like"/>
    <property type="match status" value="1"/>
</dbReference>
<dbReference type="InterPro" id="IPR002871">
    <property type="entry name" value="NIF_FeS_clus_asmbl_NifU_N"/>
</dbReference>
<protein>
    <submittedName>
        <fullName evidence="1">Iron-sulfur cluster assembly scaffold protein</fullName>
    </submittedName>
</protein>
<dbReference type="EMBL" id="JBHRSV010000020">
    <property type="protein sequence ID" value="MFC2926710.1"/>
    <property type="molecule type" value="Genomic_DNA"/>
</dbReference>
<sequence length="148" mass="15132">MGDALYSSEILRLAADIPHIGRLARPDGSARRVSRLCGSEVEVEITLERGVVSGIALHVKACALGQASAAVLAKHAIGATADEIAAARDGLAAMLKGADAPAGRFAELSVLEAARGYPARHASIRLAFEAAAEACAIALNTSTETTLT</sequence>
<dbReference type="SUPFAM" id="SSF82649">
    <property type="entry name" value="SufE/NifU"/>
    <property type="match status" value="1"/>
</dbReference>
<comment type="caution">
    <text evidence="1">The sequence shown here is derived from an EMBL/GenBank/DDBJ whole genome shotgun (WGS) entry which is preliminary data.</text>
</comment>
<reference evidence="2" key="1">
    <citation type="journal article" date="2019" name="Int. J. Syst. Evol. Microbiol.">
        <title>The Global Catalogue of Microorganisms (GCM) 10K type strain sequencing project: providing services to taxonomists for standard genome sequencing and annotation.</title>
        <authorList>
            <consortium name="The Broad Institute Genomics Platform"/>
            <consortium name="The Broad Institute Genome Sequencing Center for Infectious Disease"/>
            <person name="Wu L."/>
            <person name="Ma J."/>
        </authorList>
    </citation>
    <scope>NUCLEOTIDE SEQUENCE [LARGE SCALE GENOMIC DNA]</scope>
    <source>
        <strain evidence="2">KCTC 52487</strain>
    </source>
</reference>
<dbReference type="RefSeq" id="WP_343164657.1">
    <property type="nucleotide sequence ID" value="NZ_JBHRSV010000020.1"/>
</dbReference>
<name>A0ABV6ZYZ8_9PROT</name>
<evidence type="ECO:0000313" key="2">
    <source>
        <dbReference type="Proteomes" id="UP001595379"/>
    </source>
</evidence>
<evidence type="ECO:0000313" key="1">
    <source>
        <dbReference type="EMBL" id="MFC2926710.1"/>
    </source>
</evidence>
<accession>A0ABV6ZYZ8</accession>
<gene>
    <name evidence="1" type="ORF">ACFOOR_11385</name>
</gene>